<comment type="caution">
    <text evidence="1">The sequence shown here is derived from an EMBL/GenBank/DDBJ whole genome shotgun (WGS) entry which is preliminary data.</text>
</comment>
<dbReference type="Pfam" id="PF02575">
    <property type="entry name" value="YbaB_DNA_bd"/>
    <property type="match status" value="1"/>
</dbReference>
<dbReference type="InterPro" id="IPR036894">
    <property type="entry name" value="YbaB-like_sf"/>
</dbReference>
<dbReference type="EMBL" id="QGTL01000006">
    <property type="protein sequence ID" value="PWV74426.1"/>
    <property type="molecule type" value="Genomic_DNA"/>
</dbReference>
<evidence type="ECO:0000313" key="2">
    <source>
        <dbReference type="Proteomes" id="UP000246410"/>
    </source>
</evidence>
<reference evidence="1 2" key="1">
    <citation type="submission" date="2018-05" db="EMBL/GenBank/DDBJ databases">
        <title>Genomic Encyclopedia of Type Strains, Phase IV (KMG-IV): sequencing the most valuable type-strain genomes for metagenomic binning, comparative biology and taxonomic classification.</title>
        <authorList>
            <person name="Goeker M."/>
        </authorList>
    </citation>
    <scope>NUCLEOTIDE SEQUENCE [LARGE SCALE GENOMIC DNA]</scope>
    <source>
        <strain evidence="1 2">DSM 44717</strain>
    </source>
</reference>
<dbReference type="Gene3D" id="3.30.1310.10">
    <property type="entry name" value="Nucleoid-associated protein YbaB-like domain"/>
    <property type="match status" value="1"/>
</dbReference>
<sequence length="141" mass="15712">MSSAEDWDRELEEHLRVLRRSANEFSTVLSRLRGRGTARGVAIEVDANGDITSLQIAPSAMSWSPSQLSHALVEIHRRARSDIQTQTAKLLQTADPQLRLGIEGLNGEPSQTSRTERARLTEAEIQAADDAYFARLNGEEW</sequence>
<accession>A0A317NGB0</accession>
<organism evidence="1 2">
    <name type="scientific">Nocardia neocaledoniensis</name>
    <dbReference type="NCBI Taxonomy" id="236511"/>
    <lineage>
        <taxon>Bacteria</taxon>
        <taxon>Bacillati</taxon>
        <taxon>Actinomycetota</taxon>
        <taxon>Actinomycetes</taxon>
        <taxon>Mycobacteriales</taxon>
        <taxon>Nocardiaceae</taxon>
        <taxon>Nocardia</taxon>
    </lineage>
</organism>
<dbReference type="InterPro" id="IPR004401">
    <property type="entry name" value="YbaB/EbfC"/>
</dbReference>
<gene>
    <name evidence="1" type="ORF">DFR69_106237</name>
</gene>
<proteinExistence type="predicted"/>
<keyword evidence="2" id="KW-1185">Reference proteome</keyword>
<evidence type="ECO:0000313" key="1">
    <source>
        <dbReference type="EMBL" id="PWV74426.1"/>
    </source>
</evidence>
<evidence type="ECO:0008006" key="3">
    <source>
        <dbReference type="Google" id="ProtNLM"/>
    </source>
</evidence>
<protein>
    <recommendedName>
        <fullName evidence="3">YbaB/EbfC DNA-binding family protein</fullName>
    </recommendedName>
</protein>
<name>A0A317NGB0_9NOCA</name>
<dbReference type="AlphaFoldDB" id="A0A317NGB0"/>
<dbReference type="Proteomes" id="UP000246410">
    <property type="component" value="Unassembled WGS sequence"/>
</dbReference>